<gene>
    <name evidence="6" type="primary">tarJ</name>
    <name evidence="8" type="ORF">ACFP1L_07785</name>
</gene>
<keyword evidence="6" id="KW-0961">Cell wall biogenesis/degradation</keyword>
<dbReference type="EC" id="1.1.1.405" evidence="6"/>
<proteinExistence type="inferred from homology"/>
<evidence type="ECO:0000259" key="7">
    <source>
        <dbReference type="Pfam" id="PF08240"/>
    </source>
</evidence>
<feature type="domain" description="Alcohol dehydrogenase-like N-terminal" evidence="7">
    <location>
        <begin position="25"/>
        <end position="133"/>
    </location>
</feature>
<keyword evidence="5 6" id="KW-0560">Oxidoreductase</keyword>
<protein>
    <recommendedName>
        <fullName evidence="6">Ribulose-5-phosphate reductase</fullName>
        <shortName evidence="6">Ribulose-5-P reductase</shortName>
        <ecNumber evidence="6">1.1.1.405</ecNumber>
    </recommendedName>
    <alternativeName>
        <fullName evidence="6">Ribitol-5-phosphate dehydrogenase</fullName>
    </alternativeName>
</protein>
<keyword evidence="3 6" id="KW-0479">Metal-binding</keyword>
<dbReference type="Pfam" id="PF08240">
    <property type="entry name" value="ADH_N"/>
    <property type="match status" value="1"/>
</dbReference>
<feature type="binding site" evidence="6">
    <location>
        <position position="144"/>
    </location>
    <ligand>
        <name>Zn(2+)</name>
        <dbReference type="ChEBI" id="CHEBI:29105"/>
        <note>catalytic</note>
    </ligand>
</feature>
<evidence type="ECO:0000256" key="2">
    <source>
        <dbReference type="ARBA" id="ARBA00008072"/>
    </source>
</evidence>
<dbReference type="InterPro" id="IPR013154">
    <property type="entry name" value="ADH-like_N"/>
</dbReference>
<comment type="function">
    <text evidence="6">Catalyzes the NADPH dependent reduction of D-ribulose 5-phosphate to D-ribitol 5-phosphate.</text>
</comment>
<dbReference type="HAMAP" id="MF_02069">
    <property type="entry name" value="TarJ"/>
    <property type="match status" value="1"/>
</dbReference>
<dbReference type="SUPFAM" id="SSF50129">
    <property type="entry name" value="GroES-like"/>
    <property type="match status" value="1"/>
</dbReference>
<evidence type="ECO:0000313" key="9">
    <source>
        <dbReference type="Proteomes" id="UP001596171"/>
    </source>
</evidence>
<dbReference type="CDD" id="cd08237">
    <property type="entry name" value="ribitol-5-phosphate_DH"/>
    <property type="match status" value="1"/>
</dbReference>
<dbReference type="InterPro" id="IPR011032">
    <property type="entry name" value="GroES-like_sf"/>
</dbReference>
<dbReference type="SUPFAM" id="SSF51735">
    <property type="entry name" value="NAD(P)-binding Rossmann-fold domains"/>
    <property type="match status" value="1"/>
</dbReference>
<evidence type="ECO:0000256" key="4">
    <source>
        <dbReference type="ARBA" id="ARBA00022833"/>
    </source>
</evidence>
<comment type="similarity">
    <text evidence="2 6">Belongs to the zinc-containing alcohol dehydrogenase family.</text>
</comment>
<keyword evidence="6" id="KW-0521">NADP</keyword>
<comment type="catalytic activity">
    <reaction evidence="6">
        <text>D-ribitol 5-phosphate + NADP(+) = D-ribulose 5-phosphate + NADPH + H(+)</text>
        <dbReference type="Rhea" id="RHEA:19921"/>
        <dbReference type="ChEBI" id="CHEBI:15378"/>
        <dbReference type="ChEBI" id="CHEBI:57695"/>
        <dbReference type="ChEBI" id="CHEBI:57783"/>
        <dbReference type="ChEBI" id="CHEBI:58121"/>
        <dbReference type="ChEBI" id="CHEBI:58349"/>
        <dbReference type="EC" id="1.1.1.405"/>
    </reaction>
</comment>
<comment type="cofactor">
    <cofactor evidence="1 6">
        <name>Zn(2+)</name>
        <dbReference type="ChEBI" id="CHEBI:29105"/>
    </cofactor>
</comment>
<dbReference type="EMBL" id="JBHSSE010000016">
    <property type="protein sequence ID" value="MFC6201771.1"/>
    <property type="molecule type" value="Genomic_DNA"/>
</dbReference>
<dbReference type="InterPro" id="IPR034710">
    <property type="entry name" value="TarJ"/>
</dbReference>
<comment type="caution">
    <text evidence="8">The sequence shown here is derived from an EMBL/GenBank/DDBJ whole genome shotgun (WGS) entry which is preliminary data.</text>
</comment>
<keyword evidence="9" id="KW-1185">Reference proteome</keyword>
<evidence type="ECO:0000313" key="8">
    <source>
        <dbReference type="EMBL" id="MFC6201771.1"/>
    </source>
</evidence>
<dbReference type="PANTHER" id="PTHR43350">
    <property type="entry name" value="NAD-DEPENDENT ALCOHOL DEHYDROGENASE"/>
    <property type="match status" value="1"/>
</dbReference>
<dbReference type="InterPro" id="IPR036291">
    <property type="entry name" value="NAD(P)-bd_dom_sf"/>
</dbReference>
<accession>A0ABW1SKJ8</accession>
<organism evidence="8 9">
    <name type="scientific">Lactiplantibacillus nangangensis</name>
    <dbReference type="NCBI Taxonomy" id="2559917"/>
    <lineage>
        <taxon>Bacteria</taxon>
        <taxon>Bacillati</taxon>
        <taxon>Bacillota</taxon>
        <taxon>Bacilli</taxon>
        <taxon>Lactobacillales</taxon>
        <taxon>Lactobacillaceae</taxon>
        <taxon>Lactiplantibacillus</taxon>
    </lineage>
</organism>
<evidence type="ECO:0000256" key="1">
    <source>
        <dbReference type="ARBA" id="ARBA00001947"/>
    </source>
</evidence>
<dbReference type="RefSeq" id="WP_137615385.1">
    <property type="nucleotide sequence ID" value="NZ_BJDI01000002.1"/>
</dbReference>
<dbReference type="PANTHER" id="PTHR43350:SF19">
    <property type="entry name" value="D-GULOSIDE 3-DEHYDROGENASE"/>
    <property type="match status" value="1"/>
</dbReference>
<keyword evidence="4 6" id="KW-0862">Zinc</keyword>
<keyword evidence="6" id="KW-0777">Teichoic acid biosynthesis</keyword>
<dbReference type="Gene3D" id="3.40.50.720">
    <property type="entry name" value="NAD(P)-binding Rossmann-like Domain"/>
    <property type="match status" value="1"/>
</dbReference>
<evidence type="ECO:0000256" key="6">
    <source>
        <dbReference type="HAMAP-Rule" id="MF_02069"/>
    </source>
</evidence>
<evidence type="ECO:0000256" key="3">
    <source>
        <dbReference type="ARBA" id="ARBA00022723"/>
    </source>
</evidence>
<comment type="pathway">
    <text evidence="6">Cell wall biogenesis; poly(ribitol phosphate) teichoic acid biosynthesis.</text>
</comment>
<sequence length="341" mass="37873">MLNQVYRLVAARQFEVQTVAETVTDNDIVVRPRFLSVCHADQRYFTGSRPQSVLRKKLPMALIHEGVGEVVNDPKGEFKPGTLVTLIPNTPFGTDPIIKENYLPTSKFRSSGYDGFMQEYVVMHRDRVIALPDGFDMQMAAFIEMISVGVHGLTQLEAAMDADSNTIGIWGDGNLGYITATLVKQFFPDSKLIVFGRHQSKLDYFSFADKTYLVDDIPADLQISQAVECTGGRGSEMAIAQIVEHIRPMGTAILMGVSEDPVGIDTRNVLAKGITLRGTSRSGRADFERALKILSASPVTRERLQNLVGLTRKVSTIQDIIDFFEGDLTNYWGKAVMEWDV</sequence>
<evidence type="ECO:0000256" key="5">
    <source>
        <dbReference type="ARBA" id="ARBA00023002"/>
    </source>
</evidence>
<reference evidence="9" key="1">
    <citation type="journal article" date="2019" name="Int. J. Syst. Evol. Microbiol.">
        <title>The Global Catalogue of Microorganisms (GCM) 10K type strain sequencing project: providing services to taxonomists for standard genome sequencing and annotation.</title>
        <authorList>
            <consortium name="The Broad Institute Genomics Platform"/>
            <consortium name="The Broad Institute Genome Sequencing Center for Infectious Disease"/>
            <person name="Wu L."/>
            <person name="Ma J."/>
        </authorList>
    </citation>
    <scope>NUCLEOTIDE SEQUENCE [LARGE SCALE GENOMIC DNA]</scope>
    <source>
        <strain evidence="9">CCM 8930</strain>
    </source>
</reference>
<dbReference type="Proteomes" id="UP001596171">
    <property type="component" value="Unassembled WGS sequence"/>
</dbReference>
<feature type="binding site" evidence="6">
    <location>
        <position position="65"/>
    </location>
    <ligand>
        <name>Zn(2+)</name>
        <dbReference type="ChEBI" id="CHEBI:29105"/>
        <note>catalytic</note>
    </ligand>
</feature>
<feature type="binding site" evidence="6">
    <location>
        <position position="64"/>
    </location>
    <ligand>
        <name>Zn(2+)</name>
        <dbReference type="ChEBI" id="CHEBI:29105"/>
        <note>catalytic</note>
    </ligand>
</feature>
<name>A0ABW1SKJ8_9LACO</name>
<dbReference type="Gene3D" id="3.90.180.10">
    <property type="entry name" value="Medium-chain alcohol dehydrogenases, catalytic domain"/>
    <property type="match status" value="1"/>
</dbReference>
<feature type="binding site" evidence="6">
    <location>
        <position position="38"/>
    </location>
    <ligand>
        <name>Zn(2+)</name>
        <dbReference type="ChEBI" id="CHEBI:29105"/>
        <note>catalytic</note>
    </ligand>
</feature>